<feature type="transmembrane region" description="Helical" evidence="1">
    <location>
        <begin position="29"/>
        <end position="50"/>
    </location>
</feature>
<comment type="caution">
    <text evidence="2">The sequence shown here is derived from an EMBL/GenBank/DDBJ whole genome shotgun (WGS) entry which is preliminary data.</text>
</comment>
<dbReference type="Proteomes" id="UP001551482">
    <property type="component" value="Unassembled WGS sequence"/>
</dbReference>
<dbReference type="RefSeq" id="WP_358362251.1">
    <property type="nucleotide sequence ID" value="NZ_JBEZFP010000132.1"/>
</dbReference>
<keyword evidence="1" id="KW-1133">Transmembrane helix</keyword>
<feature type="transmembrane region" description="Helical" evidence="1">
    <location>
        <begin position="62"/>
        <end position="87"/>
    </location>
</feature>
<proteinExistence type="predicted"/>
<accession>A0ABV3DSB0</accession>
<keyword evidence="1" id="KW-0812">Transmembrane</keyword>
<protein>
    <submittedName>
        <fullName evidence="2">Uncharacterized protein</fullName>
    </submittedName>
</protein>
<evidence type="ECO:0000313" key="2">
    <source>
        <dbReference type="EMBL" id="MEU8138641.1"/>
    </source>
</evidence>
<name>A0ABV3DSB0_9ACTN</name>
<evidence type="ECO:0000313" key="3">
    <source>
        <dbReference type="Proteomes" id="UP001551482"/>
    </source>
</evidence>
<evidence type="ECO:0000256" key="1">
    <source>
        <dbReference type="SAM" id="Phobius"/>
    </source>
</evidence>
<dbReference type="EMBL" id="JBEZFP010000132">
    <property type="protein sequence ID" value="MEU8138641.1"/>
    <property type="molecule type" value="Genomic_DNA"/>
</dbReference>
<keyword evidence="1" id="KW-0472">Membrane</keyword>
<reference evidence="2 3" key="1">
    <citation type="submission" date="2024-06" db="EMBL/GenBank/DDBJ databases">
        <title>The Natural Products Discovery Center: Release of the First 8490 Sequenced Strains for Exploring Actinobacteria Biosynthetic Diversity.</title>
        <authorList>
            <person name="Kalkreuter E."/>
            <person name="Kautsar S.A."/>
            <person name="Yang D."/>
            <person name="Bader C.D."/>
            <person name="Teijaro C.N."/>
            <person name="Fluegel L."/>
            <person name="Davis C.M."/>
            <person name="Simpson J.R."/>
            <person name="Lauterbach L."/>
            <person name="Steele A.D."/>
            <person name="Gui C."/>
            <person name="Meng S."/>
            <person name="Li G."/>
            <person name="Viehrig K."/>
            <person name="Ye F."/>
            <person name="Su P."/>
            <person name="Kiefer A.F."/>
            <person name="Nichols A."/>
            <person name="Cepeda A.J."/>
            <person name="Yan W."/>
            <person name="Fan B."/>
            <person name="Jiang Y."/>
            <person name="Adhikari A."/>
            <person name="Zheng C.-J."/>
            <person name="Schuster L."/>
            <person name="Cowan T.M."/>
            <person name="Smanski M.J."/>
            <person name="Chevrette M.G."/>
            <person name="De Carvalho L.P.S."/>
            <person name="Shen B."/>
        </authorList>
    </citation>
    <scope>NUCLEOTIDE SEQUENCE [LARGE SCALE GENOMIC DNA]</scope>
    <source>
        <strain evidence="2 3">NPDC048946</strain>
    </source>
</reference>
<gene>
    <name evidence="2" type="ORF">AB0C36_34730</name>
</gene>
<organism evidence="2 3">
    <name type="scientific">Streptodolium elevatio</name>
    <dbReference type="NCBI Taxonomy" id="3157996"/>
    <lineage>
        <taxon>Bacteria</taxon>
        <taxon>Bacillati</taxon>
        <taxon>Actinomycetota</taxon>
        <taxon>Actinomycetes</taxon>
        <taxon>Kitasatosporales</taxon>
        <taxon>Streptomycetaceae</taxon>
        <taxon>Streptodolium</taxon>
    </lineage>
</organism>
<keyword evidence="3" id="KW-1185">Reference proteome</keyword>
<sequence length="90" mass="9095">MADAIALPRTSVRGGASSAIASGATGAEITAIALGVFLFAVLVTAVFAALRRHQRVRWSDVIIQSGAVFAGAVVFVLTVLGVMVGGWPVG</sequence>